<dbReference type="GO" id="GO:0038023">
    <property type="term" value="F:signaling receptor activity"/>
    <property type="evidence" value="ECO:0007669"/>
    <property type="project" value="TreeGrafter"/>
</dbReference>
<keyword evidence="1 2" id="KW-1015">Disulfide bond</keyword>
<evidence type="ECO:0000313" key="7">
    <source>
        <dbReference type="Proteomes" id="UP000558488"/>
    </source>
</evidence>
<dbReference type="SUPFAM" id="SSF57196">
    <property type="entry name" value="EGF/Laminin"/>
    <property type="match status" value="2"/>
</dbReference>
<comment type="caution">
    <text evidence="6">The sequence shown here is derived from an EMBL/GenBank/DDBJ whole genome shotgun (WGS) entry which is preliminary data.</text>
</comment>
<feature type="chain" id="PRO_5029828773" evidence="3">
    <location>
        <begin position="27"/>
        <end position="434"/>
    </location>
</feature>
<dbReference type="PROSITE" id="PS01286">
    <property type="entry name" value="FA58C_2"/>
    <property type="match status" value="2"/>
</dbReference>
<organism evidence="6 7">
    <name type="scientific">Pipistrellus kuhlii</name>
    <name type="common">Kuhl's pipistrelle</name>
    <dbReference type="NCBI Taxonomy" id="59472"/>
    <lineage>
        <taxon>Eukaryota</taxon>
        <taxon>Metazoa</taxon>
        <taxon>Chordata</taxon>
        <taxon>Craniata</taxon>
        <taxon>Vertebrata</taxon>
        <taxon>Euteleostomi</taxon>
        <taxon>Mammalia</taxon>
        <taxon>Eutheria</taxon>
        <taxon>Laurasiatheria</taxon>
        <taxon>Chiroptera</taxon>
        <taxon>Yangochiroptera</taxon>
        <taxon>Vespertilionidae</taxon>
        <taxon>Pipistrellus</taxon>
    </lineage>
</organism>
<evidence type="ECO:0000256" key="2">
    <source>
        <dbReference type="PROSITE-ProRule" id="PRU00076"/>
    </source>
</evidence>
<accession>A0A7J7SG08</accession>
<feature type="domain" description="EGF-like" evidence="5">
    <location>
        <begin position="66"/>
        <end position="111"/>
    </location>
</feature>
<feature type="disulfide bond" evidence="2">
    <location>
        <begin position="34"/>
        <end position="51"/>
    </location>
</feature>
<feature type="signal peptide" evidence="3">
    <location>
        <begin position="1"/>
        <end position="26"/>
    </location>
</feature>
<dbReference type="PROSITE" id="PS50022">
    <property type="entry name" value="FA58C_3"/>
    <property type="match status" value="2"/>
</dbReference>
<evidence type="ECO:0000313" key="6">
    <source>
        <dbReference type="EMBL" id="KAF6287165.1"/>
    </source>
</evidence>
<dbReference type="Gene3D" id="2.60.120.260">
    <property type="entry name" value="Galactose-binding domain-like"/>
    <property type="match status" value="2"/>
</dbReference>
<dbReference type="PROSITE" id="PS01186">
    <property type="entry name" value="EGF_2"/>
    <property type="match status" value="1"/>
</dbReference>
<dbReference type="Proteomes" id="UP000558488">
    <property type="component" value="Unassembled WGS sequence"/>
</dbReference>
<dbReference type="OrthoDB" id="2121828at2759"/>
<dbReference type="InterPro" id="IPR050633">
    <property type="entry name" value="Neuropilin_MCO_CoagFactor"/>
</dbReference>
<dbReference type="Pfam" id="PF00754">
    <property type="entry name" value="F5_F8_type_C"/>
    <property type="match status" value="2"/>
</dbReference>
<protein>
    <submittedName>
        <fullName evidence="6">Milk fat globule EGF and factor V/VIII domain containing</fullName>
    </submittedName>
</protein>
<keyword evidence="3" id="KW-0732">Signal</keyword>
<name>A0A7J7SG08_PIPKU</name>
<feature type="domain" description="F5/8 type C" evidence="4">
    <location>
        <begin position="276"/>
        <end position="433"/>
    </location>
</feature>
<dbReference type="SMART" id="SM00181">
    <property type="entry name" value="EGF"/>
    <property type="match status" value="2"/>
</dbReference>
<feature type="domain" description="F5/8 type C" evidence="4">
    <location>
        <begin position="114"/>
        <end position="270"/>
    </location>
</feature>
<dbReference type="EMBL" id="JACAGB010000042">
    <property type="protein sequence ID" value="KAF6287165.1"/>
    <property type="molecule type" value="Genomic_DNA"/>
</dbReference>
<dbReference type="FunFam" id="2.60.120.260:FF:000002">
    <property type="entry name" value="Coagulation factor VIII"/>
    <property type="match status" value="2"/>
</dbReference>
<dbReference type="InterPro" id="IPR000742">
    <property type="entry name" value="EGF"/>
</dbReference>
<evidence type="ECO:0000259" key="4">
    <source>
        <dbReference type="PROSITE" id="PS50022"/>
    </source>
</evidence>
<dbReference type="Pfam" id="PF00008">
    <property type="entry name" value="EGF"/>
    <property type="match status" value="2"/>
</dbReference>
<reference evidence="6 7" key="1">
    <citation type="journal article" date="2020" name="Nature">
        <title>Six reference-quality genomes reveal evolution of bat adaptations.</title>
        <authorList>
            <person name="Jebb D."/>
            <person name="Huang Z."/>
            <person name="Pippel M."/>
            <person name="Hughes G.M."/>
            <person name="Lavrichenko K."/>
            <person name="Devanna P."/>
            <person name="Winkler S."/>
            <person name="Jermiin L.S."/>
            <person name="Skirmuntt E.C."/>
            <person name="Katzourakis A."/>
            <person name="Burkitt-Gray L."/>
            <person name="Ray D.A."/>
            <person name="Sullivan K.A.M."/>
            <person name="Roscito J.G."/>
            <person name="Kirilenko B.M."/>
            <person name="Davalos L.M."/>
            <person name="Corthals A.P."/>
            <person name="Power M.L."/>
            <person name="Jones G."/>
            <person name="Ransome R.D."/>
            <person name="Dechmann D.K.N."/>
            <person name="Locatelli A.G."/>
            <person name="Puechmaille S.J."/>
            <person name="Fedrigo O."/>
            <person name="Jarvis E.D."/>
            <person name="Hiller M."/>
            <person name="Vernes S.C."/>
            <person name="Myers E.W."/>
            <person name="Teeling E.C."/>
        </authorList>
    </citation>
    <scope>NUCLEOTIDE SEQUENCE [LARGE SCALE GENOMIC DNA]</scope>
    <source>
        <strain evidence="6">MPipKuh1</strain>
        <tissue evidence="6">Flight muscle</tissue>
    </source>
</reference>
<dbReference type="SMART" id="SM00231">
    <property type="entry name" value="FA58C"/>
    <property type="match status" value="2"/>
</dbReference>
<keyword evidence="2" id="KW-0245">EGF-like domain</keyword>
<dbReference type="PANTHER" id="PTHR46806">
    <property type="entry name" value="F5/8 TYPE C DOMAIN-CONTAINING PROTEIN"/>
    <property type="match status" value="1"/>
</dbReference>
<proteinExistence type="predicted"/>
<evidence type="ECO:0000259" key="5">
    <source>
        <dbReference type="PROSITE" id="PS50026"/>
    </source>
</evidence>
<dbReference type="SUPFAM" id="SSF49785">
    <property type="entry name" value="Galactose-binding domain-like"/>
    <property type="match status" value="2"/>
</dbReference>
<feature type="disulfide bond" evidence="2">
    <location>
        <begin position="53"/>
        <end position="62"/>
    </location>
</feature>
<dbReference type="AlphaFoldDB" id="A0A7J7SG08"/>
<keyword evidence="7" id="KW-1185">Reference proteome</keyword>
<sequence length="434" mass="47697">MPASRLLAALCGALLCAPGLLLQGSGDFCDSLECLNGGTCLPGQDRLPFHCLCPEGFAGPVCNETEKGPCSPNPCRHGAECQALGEQARRGDVFTQYVCECPQGYSGVHCESRCAMPLGMESGAIADRQVSASSVHLGFMALQRWGPELARLHRSGIVNAWTASNYDRSPWIQVNLLRRMKVTGVVTQGASRAGRAEYVKMFKVAYSLDGKKFKFIQKDGEAGDQIFTGNVDNSGLKVNMFDGPLELQYVRLMPVDCHRGCTLRLELLGCEVNAGCDEPLGMKDRTIPDKQITASSTFRTWGLGSFSWHPSYARLDQQGKFNAWTAERNSASEWLQIDLGSLKQVAGIVTQGARDFGSIQYVAAYKVAHSSDGRRWTEYKEPGAEVPRIFPGNCDNNSHKKNMFEVPFVARYVRILPVSWHNRITLRVELLGCA</sequence>
<dbReference type="Gene3D" id="2.10.25.10">
    <property type="entry name" value="Laminin"/>
    <property type="match status" value="2"/>
</dbReference>
<dbReference type="PROSITE" id="PS50026">
    <property type="entry name" value="EGF_3"/>
    <property type="match status" value="2"/>
</dbReference>
<dbReference type="PANTHER" id="PTHR46806:SF11">
    <property type="entry name" value="MILK FAT GLOBULE EGF AND FACTOR V_VIII DOMAIN CONTAINING"/>
    <property type="match status" value="1"/>
</dbReference>
<evidence type="ECO:0000256" key="3">
    <source>
        <dbReference type="SAM" id="SignalP"/>
    </source>
</evidence>
<dbReference type="PROSITE" id="PS00022">
    <property type="entry name" value="EGF_1"/>
    <property type="match status" value="2"/>
</dbReference>
<dbReference type="InterPro" id="IPR000421">
    <property type="entry name" value="FA58C"/>
</dbReference>
<dbReference type="InterPro" id="IPR008979">
    <property type="entry name" value="Galactose-bd-like_sf"/>
</dbReference>
<gene>
    <name evidence="6" type="ORF">mPipKuh1_011482</name>
</gene>
<dbReference type="PROSITE" id="PS01285">
    <property type="entry name" value="FA58C_1"/>
    <property type="match status" value="2"/>
</dbReference>
<feature type="disulfide bond" evidence="2">
    <location>
        <begin position="101"/>
        <end position="110"/>
    </location>
</feature>
<feature type="domain" description="EGF-like" evidence="5">
    <location>
        <begin position="25"/>
        <end position="63"/>
    </location>
</feature>
<evidence type="ECO:0000256" key="1">
    <source>
        <dbReference type="ARBA" id="ARBA00023157"/>
    </source>
</evidence>
<dbReference type="CDD" id="cd00057">
    <property type="entry name" value="FA58C"/>
    <property type="match status" value="2"/>
</dbReference>
<dbReference type="GO" id="GO:0005886">
    <property type="term" value="C:plasma membrane"/>
    <property type="evidence" value="ECO:0007669"/>
    <property type="project" value="TreeGrafter"/>
</dbReference>
<comment type="caution">
    <text evidence="2">Lacks conserved residue(s) required for the propagation of feature annotation.</text>
</comment>
<dbReference type="CDD" id="cd00054">
    <property type="entry name" value="EGF_CA"/>
    <property type="match status" value="2"/>
</dbReference>